<dbReference type="InterPro" id="IPR007712">
    <property type="entry name" value="RelE/ParE_toxin"/>
</dbReference>
<dbReference type="Proteomes" id="UP000614272">
    <property type="component" value="Unassembled WGS sequence"/>
</dbReference>
<gene>
    <name evidence="2" type="ORF">GCM10011357_27930</name>
</gene>
<evidence type="ECO:0000313" key="2">
    <source>
        <dbReference type="EMBL" id="GGD71234.1"/>
    </source>
</evidence>
<dbReference type="InterPro" id="IPR035093">
    <property type="entry name" value="RelE/ParE_toxin_dom_sf"/>
</dbReference>
<dbReference type="EMBL" id="BMGJ01000012">
    <property type="protein sequence ID" value="GGD71234.1"/>
    <property type="molecule type" value="Genomic_DNA"/>
</dbReference>
<keyword evidence="3" id="KW-1185">Reference proteome</keyword>
<name>A0ABQ1RI35_9ALTE</name>
<organism evidence="2 3">
    <name type="scientific">Lacimicrobium alkaliphilum</name>
    <dbReference type="NCBI Taxonomy" id="1526571"/>
    <lineage>
        <taxon>Bacteria</taxon>
        <taxon>Pseudomonadati</taxon>
        <taxon>Pseudomonadota</taxon>
        <taxon>Gammaproteobacteria</taxon>
        <taxon>Alteromonadales</taxon>
        <taxon>Alteromonadaceae</taxon>
        <taxon>Lacimicrobium</taxon>
    </lineage>
</organism>
<reference evidence="3" key="1">
    <citation type="journal article" date="2019" name="Int. J. Syst. Evol. Microbiol.">
        <title>The Global Catalogue of Microorganisms (GCM) 10K type strain sequencing project: providing services to taxonomists for standard genome sequencing and annotation.</title>
        <authorList>
            <consortium name="The Broad Institute Genomics Platform"/>
            <consortium name="The Broad Institute Genome Sequencing Center for Infectious Disease"/>
            <person name="Wu L."/>
            <person name="Ma J."/>
        </authorList>
    </citation>
    <scope>NUCLEOTIDE SEQUENCE [LARGE SCALE GENOMIC DNA]</scope>
    <source>
        <strain evidence="3">CGMCC 1.12923</strain>
    </source>
</reference>
<dbReference type="Gene3D" id="3.30.2310.20">
    <property type="entry name" value="RelE-like"/>
    <property type="match status" value="1"/>
</dbReference>
<comment type="caution">
    <text evidence="2">The sequence shown here is derived from an EMBL/GenBank/DDBJ whole genome shotgun (WGS) entry which is preliminary data.</text>
</comment>
<keyword evidence="1" id="KW-1277">Toxin-antitoxin system</keyword>
<dbReference type="RefSeq" id="WP_099035502.1">
    <property type="nucleotide sequence ID" value="NZ_BMGJ01000012.1"/>
</dbReference>
<protein>
    <submittedName>
        <fullName evidence="2">Plasmid stabilization protein</fullName>
    </submittedName>
</protein>
<dbReference type="Pfam" id="PF05016">
    <property type="entry name" value="ParE_toxin"/>
    <property type="match status" value="1"/>
</dbReference>
<evidence type="ECO:0000256" key="1">
    <source>
        <dbReference type="ARBA" id="ARBA00022649"/>
    </source>
</evidence>
<evidence type="ECO:0000313" key="3">
    <source>
        <dbReference type="Proteomes" id="UP000614272"/>
    </source>
</evidence>
<proteinExistence type="predicted"/>
<accession>A0ABQ1RI35</accession>
<sequence length="98" mass="11127">MAQLIYSRCALGDLKRLTDFLLETDSVAALETTELILEAIQVLENHPFVGRPAEQDMRELVISRGQSGYAALYSYEEAHDTVLILAIRHQREMGYVEE</sequence>